<accession>A0ABS5HWZ7</accession>
<reference evidence="2 3" key="1">
    <citation type="journal article" date="2021" name="Arch. Microbiol.">
        <title>Thalassobius aquimarinus sp. nov., isolated from the Sea of Japan seashore.</title>
        <authorList>
            <person name="Kurilenko V.V."/>
            <person name="Romanenko L.A."/>
            <person name="Chernysheva N.Y."/>
            <person name="Velansky P.V."/>
            <person name="Tekutyeva L.A."/>
            <person name="Isaeva M.P."/>
            <person name="Mikhailov V.V."/>
        </authorList>
    </citation>
    <scope>NUCLEOTIDE SEQUENCE [LARGE SCALE GENOMIC DNA]</scope>
    <source>
        <strain evidence="2 3">KMM 8518</strain>
    </source>
</reference>
<comment type="caution">
    <text evidence="2">The sequence shown here is derived from an EMBL/GenBank/DDBJ whole genome shotgun (WGS) entry which is preliminary data.</text>
</comment>
<keyword evidence="1" id="KW-1133">Transmembrane helix</keyword>
<evidence type="ECO:0000313" key="3">
    <source>
        <dbReference type="Proteomes" id="UP001195941"/>
    </source>
</evidence>
<gene>
    <name evidence="2" type="ORF">IT775_20515</name>
</gene>
<evidence type="ECO:0000256" key="1">
    <source>
        <dbReference type="SAM" id="Phobius"/>
    </source>
</evidence>
<keyword evidence="3" id="KW-1185">Reference proteome</keyword>
<protein>
    <submittedName>
        <fullName evidence="2">Uncharacterized protein</fullName>
    </submittedName>
</protein>
<name>A0ABS5HWZ7_9RHOB</name>
<dbReference type="Proteomes" id="UP001195941">
    <property type="component" value="Unassembled WGS sequence"/>
</dbReference>
<proteinExistence type="predicted"/>
<dbReference type="EMBL" id="JADMKU010000034">
    <property type="protein sequence ID" value="MBR9653507.1"/>
    <property type="molecule type" value="Genomic_DNA"/>
</dbReference>
<feature type="transmembrane region" description="Helical" evidence="1">
    <location>
        <begin position="115"/>
        <end position="135"/>
    </location>
</feature>
<evidence type="ECO:0000313" key="2">
    <source>
        <dbReference type="EMBL" id="MBR9653507.1"/>
    </source>
</evidence>
<keyword evidence="1" id="KW-0472">Membrane</keyword>
<sequence length="138" mass="14780">MSRLDVLHPDGSDFDPFLFADVGKDRAGTVVTLLSALARLGLDPWKEAAELAILGRAAAQARLEAHLSRFKDVPALRIESGIVAARLTLLLPERASQHVSKLSEAVEYNGPKSSIGWILAALLGVLVLARLYLLAQSG</sequence>
<organism evidence="2 3">
    <name type="scientific">Thalassovita aquimarina</name>
    <dbReference type="NCBI Taxonomy" id="2785917"/>
    <lineage>
        <taxon>Bacteria</taxon>
        <taxon>Pseudomonadati</taxon>
        <taxon>Pseudomonadota</taxon>
        <taxon>Alphaproteobacteria</taxon>
        <taxon>Rhodobacterales</taxon>
        <taxon>Roseobacteraceae</taxon>
        <taxon>Thalassovita</taxon>
    </lineage>
</organism>
<dbReference type="RefSeq" id="WP_212703127.1">
    <property type="nucleotide sequence ID" value="NZ_JADMKU010000034.1"/>
</dbReference>
<keyword evidence="1" id="KW-0812">Transmembrane</keyword>